<comment type="similarity">
    <text evidence="2">Belongs to the EamA transporter family.</text>
</comment>
<feature type="transmembrane region" description="Helical" evidence="8">
    <location>
        <begin position="280"/>
        <end position="299"/>
    </location>
</feature>
<protein>
    <submittedName>
        <fullName evidence="10">EamA family transporter</fullName>
    </submittedName>
</protein>
<feature type="domain" description="EamA" evidence="9">
    <location>
        <begin position="43"/>
        <end position="176"/>
    </location>
</feature>
<evidence type="ECO:0000313" key="10">
    <source>
        <dbReference type="EMBL" id="MTD14062.1"/>
    </source>
</evidence>
<dbReference type="PANTHER" id="PTHR42920:SF5">
    <property type="entry name" value="EAMA DOMAIN-CONTAINING PROTEIN"/>
    <property type="match status" value="1"/>
</dbReference>
<dbReference type="GO" id="GO:0005886">
    <property type="term" value="C:plasma membrane"/>
    <property type="evidence" value="ECO:0007669"/>
    <property type="project" value="UniProtKB-SubCell"/>
</dbReference>
<feature type="transmembrane region" description="Helical" evidence="8">
    <location>
        <begin position="72"/>
        <end position="91"/>
    </location>
</feature>
<dbReference type="AlphaFoldDB" id="A0A7K1FIX5"/>
<comment type="subcellular location">
    <subcellularLocation>
        <location evidence="1">Cell membrane</location>
        <topology evidence="1">Multi-pass membrane protein</topology>
    </subcellularLocation>
</comment>
<feature type="region of interest" description="Disordered" evidence="7">
    <location>
        <begin position="1"/>
        <end position="20"/>
    </location>
</feature>
<dbReference type="RefSeq" id="WP_154768106.1">
    <property type="nucleotide sequence ID" value="NZ_WLYK01000002.1"/>
</dbReference>
<evidence type="ECO:0000256" key="1">
    <source>
        <dbReference type="ARBA" id="ARBA00004651"/>
    </source>
</evidence>
<accession>A0A7K1FIX5</accession>
<feature type="transmembrane region" description="Helical" evidence="8">
    <location>
        <begin position="159"/>
        <end position="178"/>
    </location>
</feature>
<dbReference type="InterPro" id="IPR037185">
    <property type="entry name" value="EmrE-like"/>
</dbReference>
<feature type="transmembrane region" description="Helical" evidence="8">
    <location>
        <begin position="305"/>
        <end position="322"/>
    </location>
</feature>
<feature type="transmembrane region" description="Helical" evidence="8">
    <location>
        <begin position="248"/>
        <end position="268"/>
    </location>
</feature>
<keyword evidence="3" id="KW-1003">Cell membrane</keyword>
<keyword evidence="11" id="KW-1185">Reference proteome</keyword>
<evidence type="ECO:0000256" key="3">
    <source>
        <dbReference type="ARBA" id="ARBA00022475"/>
    </source>
</evidence>
<comment type="caution">
    <text evidence="10">The sequence shown here is derived from an EMBL/GenBank/DDBJ whole genome shotgun (WGS) entry which is preliminary data.</text>
</comment>
<dbReference type="SUPFAM" id="SSF103481">
    <property type="entry name" value="Multidrug resistance efflux transporter EmrE"/>
    <property type="match status" value="2"/>
</dbReference>
<feature type="region of interest" description="Disordered" evidence="7">
    <location>
        <begin position="340"/>
        <end position="394"/>
    </location>
</feature>
<keyword evidence="5 8" id="KW-1133">Transmembrane helix</keyword>
<keyword evidence="6 8" id="KW-0472">Membrane</keyword>
<keyword evidence="4 8" id="KW-0812">Transmembrane</keyword>
<name>A0A7K1FIX5_9ACTN</name>
<dbReference type="Proteomes" id="UP000460221">
    <property type="component" value="Unassembled WGS sequence"/>
</dbReference>
<evidence type="ECO:0000256" key="5">
    <source>
        <dbReference type="ARBA" id="ARBA00022989"/>
    </source>
</evidence>
<feature type="transmembrane region" description="Helical" evidence="8">
    <location>
        <begin position="45"/>
        <end position="66"/>
    </location>
</feature>
<feature type="compositionally biased region" description="Basic residues" evidence="7">
    <location>
        <begin position="384"/>
        <end position="394"/>
    </location>
</feature>
<evidence type="ECO:0000259" key="9">
    <source>
        <dbReference type="Pfam" id="PF00892"/>
    </source>
</evidence>
<sequence length="394" mass="40209">MTPAPTSAPGSPLPTGPALPMTLPTAPSTSPAAVGTQKGIPAAGVLLCLLSAVCFGLSAVIAKAGYAAGWDVPSLLTVRFAIASLLLWAIVAIRRPARPERRTIWICIALGAVGYALQAALYFQAITLLDAGLVAQLVYVYPALVFLMAIALRRERVRARSVLALACTTIGLVLLLGGGGGTGFSMTGVVLALACAVVYALYIIVSDVVPAATDPYLVTAIVSSSATVTLGGWMLASGRTAMATEPSGWLWPMLFAIVSTLLAISLFLRGLRIVGPSVAAVLSCIEPVVTAASAALLFGEIPAPVQYLGAATVLGAMVLLLTGKRREPAPPVAAAPIASQGVAPQPIPSQPDAAQAVGSQAPDLGQARPQEPVGVAARSSSIAARRRSASLRRR</sequence>
<feature type="transmembrane region" description="Helical" evidence="8">
    <location>
        <begin position="131"/>
        <end position="152"/>
    </location>
</feature>
<dbReference type="EMBL" id="WLYK01000002">
    <property type="protein sequence ID" value="MTD14062.1"/>
    <property type="molecule type" value="Genomic_DNA"/>
</dbReference>
<evidence type="ECO:0000256" key="4">
    <source>
        <dbReference type="ARBA" id="ARBA00022692"/>
    </source>
</evidence>
<dbReference type="Gene3D" id="1.10.3730.20">
    <property type="match status" value="1"/>
</dbReference>
<feature type="transmembrane region" description="Helical" evidence="8">
    <location>
        <begin position="103"/>
        <end position="125"/>
    </location>
</feature>
<evidence type="ECO:0000256" key="2">
    <source>
        <dbReference type="ARBA" id="ARBA00007362"/>
    </source>
</evidence>
<feature type="transmembrane region" description="Helical" evidence="8">
    <location>
        <begin position="184"/>
        <end position="204"/>
    </location>
</feature>
<dbReference type="PANTHER" id="PTHR42920">
    <property type="entry name" value="OS03G0707200 PROTEIN-RELATED"/>
    <property type="match status" value="1"/>
</dbReference>
<gene>
    <name evidence="10" type="ORF">GIS00_08905</name>
</gene>
<feature type="domain" description="EamA" evidence="9">
    <location>
        <begin position="187"/>
        <end position="321"/>
    </location>
</feature>
<dbReference type="InterPro" id="IPR000620">
    <property type="entry name" value="EamA_dom"/>
</dbReference>
<feature type="transmembrane region" description="Helical" evidence="8">
    <location>
        <begin position="216"/>
        <end position="236"/>
    </location>
</feature>
<organism evidence="10 11">
    <name type="scientific">Nakamurella alba</name>
    <dbReference type="NCBI Taxonomy" id="2665158"/>
    <lineage>
        <taxon>Bacteria</taxon>
        <taxon>Bacillati</taxon>
        <taxon>Actinomycetota</taxon>
        <taxon>Actinomycetes</taxon>
        <taxon>Nakamurellales</taxon>
        <taxon>Nakamurellaceae</taxon>
        <taxon>Nakamurella</taxon>
    </lineage>
</organism>
<dbReference type="InterPro" id="IPR051258">
    <property type="entry name" value="Diverse_Substrate_Transporter"/>
</dbReference>
<dbReference type="Pfam" id="PF00892">
    <property type="entry name" value="EamA"/>
    <property type="match status" value="2"/>
</dbReference>
<evidence type="ECO:0000256" key="6">
    <source>
        <dbReference type="ARBA" id="ARBA00023136"/>
    </source>
</evidence>
<proteinExistence type="inferred from homology"/>
<reference evidence="10 11" key="1">
    <citation type="submission" date="2019-11" db="EMBL/GenBank/DDBJ databases">
        <authorList>
            <person name="Jiang L.-Q."/>
        </authorList>
    </citation>
    <scope>NUCLEOTIDE SEQUENCE [LARGE SCALE GENOMIC DNA]</scope>
    <source>
        <strain evidence="10 11">YIM 132087</strain>
    </source>
</reference>
<evidence type="ECO:0000313" key="11">
    <source>
        <dbReference type="Proteomes" id="UP000460221"/>
    </source>
</evidence>
<evidence type="ECO:0000256" key="7">
    <source>
        <dbReference type="SAM" id="MobiDB-lite"/>
    </source>
</evidence>
<evidence type="ECO:0000256" key="8">
    <source>
        <dbReference type="SAM" id="Phobius"/>
    </source>
</evidence>